<keyword evidence="4" id="KW-1185">Reference proteome</keyword>
<gene>
    <name evidence="3" type="ORF">AQPW35_47070</name>
</gene>
<sequence length="132" mass="13730">MRRILAIVLLALLPLQFSWAAVASYCGHETQAGAEHFGHHDHQHHADASNGAGLDADPTTTSDVNPDAGDGKAPGAMDLDCGHCHGTCSMMLNLPSALPGALSTGHRSASLDEASGAHAPTRPERPQWLPLA</sequence>
<feature type="chain" id="PRO_5019750677" description="Cobalt-zinc-cadmium resistance protein" evidence="2">
    <location>
        <begin position="21"/>
        <end position="132"/>
    </location>
</feature>
<evidence type="ECO:0008006" key="5">
    <source>
        <dbReference type="Google" id="ProtNLM"/>
    </source>
</evidence>
<organism evidence="3 4">
    <name type="scientific">Pseudaquabacterium pictum</name>
    <dbReference type="NCBI Taxonomy" id="2315236"/>
    <lineage>
        <taxon>Bacteria</taxon>
        <taxon>Pseudomonadati</taxon>
        <taxon>Pseudomonadota</taxon>
        <taxon>Betaproteobacteria</taxon>
        <taxon>Burkholderiales</taxon>
        <taxon>Sphaerotilaceae</taxon>
        <taxon>Pseudaquabacterium</taxon>
    </lineage>
</organism>
<dbReference type="OrthoDB" id="6717343at2"/>
<comment type="caution">
    <text evidence="3">The sequence shown here is derived from an EMBL/GenBank/DDBJ whole genome shotgun (WGS) entry which is preliminary data.</text>
</comment>
<evidence type="ECO:0000256" key="2">
    <source>
        <dbReference type="SAM" id="SignalP"/>
    </source>
</evidence>
<evidence type="ECO:0000313" key="4">
    <source>
        <dbReference type="Proteomes" id="UP000301751"/>
    </source>
</evidence>
<reference evidence="4" key="1">
    <citation type="submission" date="2019-03" db="EMBL/GenBank/DDBJ databases">
        <title>Aquabacterium pictum sp.nov., the first bacteriochlorophyll a-containing freshwater bacterium in the genus Aquabacterium of the class Betaproteobacteria.</title>
        <authorList>
            <person name="Hirose S."/>
            <person name="Tank M."/>
            <person name="Hara E."/>
            <person name="Tamaki H."/>
            <person name="Takaichi S."/>
            <person name="Haruta S."/>
            <person name="Hanada S."/>
        </authorList>
    </citation>
    <scope>NUCLEOTIDE SEQUENCE [LARGE SCALE GENOMIC DNA]</scope>
    <source>
        <strain evidence="4">W35</strain>
    </source>
</reference>
<dbReference type="Proteomes" id="UP000301751">
    <property type="component" value="Unassembled WGS sequence"/>
</dbReference>
<dbReference type="EMBL" id="BJCL01000018">
    <property type="protein sequence ID" value="GCL65626.1"/>
    <property type="molecule type" value="Genomic_DNA"/>
</dbReference>
<protein>
    <recommendedName>
        <fullName evidence="5">Cobalt-zinc-cadmium resistance protein</fullName>
    </recommendedName>
</protein>
<feature type="region of interest" description="Disordered" evidence="1">
    <location>
        <begin position="101"/>
        <end position="132"/>
    </location>
</feature>
<accession>A0A480AXJ6</accession>
<feature type="region of interest" description="Disordered" evidence="1">
    <location>
        <begin position="38"/>
        <end position="71"/>
    </location>
</feature>
<feature type="signal peptide" evidence="2">
    <location>
        <begin position="1"/>
        <end position="20"/>
    </location>
</feature>
<keyword evidence="2" id="KW-0732">Signal</keyword>
<proteinExistence type="predicted"/>
<dbReference type="RefSeq" id="WP_137735326.1">
    <property type="nucleotide sequence ID" value="NZ_BJCL01000018.1"/>
</dbReference>
<dbReference type="AlphaFoldDB" id="A0A480AXJ6"/>
<evidence type="ECO:0000313" key="3">
    <source>
        <dbReference type="EMBL" id="GCL65626.1"/>
    </source>
</evidence>
<feature type="compositionally biased region" description="Basic and acidic residues" evidence="1">
    <location>
        <begin position="38"/>
        <end position="47"/>
    </location>
</feature>
<evidence type="ECO:0000256" key="1">
    <source>
        <dbReference type="SAM" id="MobiDB-lite"/>
    </source>
</evidence>
<name>A0A480AXJ6_9BURK</name>